<evidence type="ECO:0000256" key="3">
    <source>
        <dbReference type="ARBA" id="ARBA00023163"/>
    </source>
</evidence>
<feature type="domain" description="HTH araC/xylS-type" evidence="4">
    <location>
        <begin position="224"/>
        <end position="327"/>
    </location>
</feature>
<dbReference type="SUPFAM" id="SSF46689">
    <property type="entry name" value="Homeodomain-like"/>
    <property type="match status" value="2"/>
</dbReference>
<organism evidence="5 6">
    <name type="scientific">Nonomuraea fuscirosea</name>
    <dbReference type="NCBI Taxonomy" id="1291556"/>
    <lineage>
        <taxon>Bacteria</taxon>
        <taxon>Bacillati</taxon>
        <taxon>Actinomycetota</taxon>
        <taxon>Actinomycetes</taxon>
        <taxon>Streptosporangiales</taxon>
        <taxon>Streptosporangiaceae</taxon>
        <taxon>Nonomuraea</taxon>
    </lineage>
</organism>
<dbReference type="Gene3D" id="1.10.10.60">
    <property type="entry name" value="Homeodomain-like"/>
    <property type="match status" value="1"/>
</dbReference>
<name>A0A2T0MR03_9ACTN</name>
<dbReference type="PROSITE" id="PS01124">
    <property type="entry name" value="HTH_ARAC_FAMILY_2"/>
    <property type="match status" value="1"/>
</dbReference>
<proteinExistence type="predicted"/>
<dbReference type="EMBL" id="PVNG01000016">
    <property type="protein sequence ID" value="PRX60663.1"/>
    <property type="molecule type" value="Genomic_DNA"/>
</dbReference>
<dbReference type="InterPro" id="IPR050204">
    <property type="entry name" value="AraC_XylS_family_regulators"/>
</dbReference>
<dbReference type="InterPro" id="IPR035418">
    <property type="entry name" value="AraC-bd_2"/>
</dbReference>
<dbReference type="GO" id="GO:0043565">
    <property type="term" value="F:sequence-specific DNA binding"/>
    <property type="evidence" value="ECO:0007669"/>
    <property type="project" value="InterPro"/>
</dbReference>
<gene>
    <name evidence="5" type="ORF">B0I32_11654</name>
</gene>
<dbReference type="InterPro" id="IPR018060">
    <property type="entry name" value="HTH_AraC"/>
</dbReference>
<evidence type="ECO:0000259" key="4">
    <source>
        <dbReference type="PROSITE" id="PS01124"/>
    </source>
</evidence>
<keyword evidence="2" id="KW-0238">DNA-binding</keyword>
<dbReference type="GO" id="GO:0003700">
    <property type="term" value="F:DNA-binding transcription factor activity"/>
    <property type="evidence" value="ECO:0007669"/>
    <property type="project" value="InterPro"/>
</dbReference>
<evidence type="ECO:0000313" key="5">
    <source>
        <dbReference type="EMBL" id="PRX60663.1"/>
    </source>
</evidence>
<dbReference type="AlphaFoldDB" id="A0A2T0MR03"/>
<protein>
    <submittedName>
        <fullName evidence="5">AraC-like protein</fullName>
    </submittedName>
</protein>
<keyword evidence="1" id="KW-0805">Transcription regulation</keyword>
<dbReference type="InterPro" id="IPR009057">
    <property type="entry name" value="Homeodomain-like_sf"/>
</dbReference>
<dbReference type="PANTHER" id="PTHR46796">
    <property type="entry name" value="HTH-TYPE TRANSCRIPTIONAL ACTIVATOR RHAS-RELATED"/>
    <property type="match status" value="1"/>
</dbReference>
<evidence type="ECO:0000256" key="1">
    <source>
        <dbReference type="ARBA" id="ARBA00023015"/>
    </source>
</evidence>
<dbReference type="Proteomes" id="UP000238312">
    <property type="component" value="Unassembled WGS sequence"/>
</dbReference>
<evidence type="ECO:0000256" key="2">
    <source>
        <dbReference type="ARBA" id="ARBA00023125"/>
    </source>
</evidence>
<comment type="caution">
    <text evidence="5">The sequence shown here is derived from an EMBL/GenBank/DDBJ whole genome shotgun (WGS) entry which is preliminary data.</text>
</comment>
<dbReference type="Pfam" id="PF12833">
    <property type="entry name" value="HTH_18"/>
    <property type="match status" value="1"/>
</dbReference>
<dbReference type="SMART" id="SM00342">
    <property type="entry name" value="HTH_ARAC"/>
    <property type="match status" value="1"/>
</dbReference>
<accession>A0A2T0MR03</accession>
<sequence>MKNSISPRSERVSELSGRYPAVSAGVDQLRDLLEQQYPSYFLKVIKPHPRGARHQLLHRGKAMLYTASYGGEIRTGTSESLNFYAVMPLRGAGSVTLDGEDISAPISLLGPQQKIDMRWSIDHEVMVMQIPSALLQDALEPYLGESVKERLRFEPGADHGSALGRTFRMLSSVGTAGSLPFSASKIAEHHFEQFLLHTLLSSQPHNYSHELGELPASWTPAALRRATRYCEDHAGEPISLNDIAAAARVGVRTLQLGFREHLRTTPMAYLRSVRLAHAHADLVRVAGTDSPMTVTDVALRWGFTHLGRFAALYRQTYGRPPSSTRQGRR</sequence>
<evidence type="ECO:0000313" key="6">
    <source>
        <dbReference type="Proteomes" id="UP000238312"/>
    </source>
</evidence>
<dbReference type="PANTHER" id="PTHR46796:SF12">
    <property type="entry name" value="HTH-TYPE DNA-BINDING TRANSCRIPTIONAL ACTIVATOR EUTR"/>
    <property type="match status" value="1"/>
</dbReference>
<dbReference type="OrthoDB" id="5464689at2"/>
<reference evidence="5 6" key="1">
    <citation type="submission" date="2018-03" db="EMBL/GenBank/DDBJ databases">
        <title>Genomic Encyclopedia of Type Strains, Phase III (KMG-III): the genomes of soil and plant-associated and newly described type strains.</title>
        <authorList>
            <person name="Whitman W."/>
        </authorList>
    </citation>
    <scope>NUCLEOTIDE SEQUENCE [LARGE SCALE GENOMIC DNA]</scope>
    <source>
        <strain evidence="5 6">CGMCC 4.7104</strain>
    </source>
</reference>
<keyword evidence="6" id="KW-1185">Reference proteome</keyword>
<dbReference type="Pfam" id="PF14525">
    <property type="entry name" value="AraC_binding_2"/>
    <property type="match status" value="1"/>
</dbReference>
<keyword evidence="3" id="KW-0804">Transcription</keyword>